<gene>
    <name evidence="3" type="ORF">ACFPT7_13210</name>
</gene>
<keyword evidence="4" id="KW-1185">Reference proteome</keyword>
<name>A0ABW1EFZ9_9BACT</name>
<feature type="chain" id="PRO_5047540344" description="TrbI/VirB10 family protein" evidence="2">
    <location>
        <begin position="26"/>
        <end position="305"/>
    </location>
</feature>
<proteinExistence type="predicted"/>
<accession>A0ABW1EFZ9</accession>
<protein>
    <recommendedName>
        <fullName evidence="5">TrbI/VirB10 family protein</fullName>
    </recommendedName>
</protein>
<keyword evidence="2" id="KW-0732">Signal</keyword>
<comment type="caution">
    <text evidence="3">The sequence shown here is derived from an EMBL/GenBank/DDBJ whole genome shotgun (WGS) entry which is preliminary data.</text>
</comment>
<feature type="signal peptide" evidence="2">
    <location>
        <begin position="1"/>
        <end position="25"/>
    </location>
</feature>
<feature type="region of interest" description="Disordered" evidence="1">
    <location>
        <begin position="28"/>
        <end position="118"/>
    </location>
</feature>
<organism evidence="3 4">
    <name type="scientific">Acidicapsa dinghuensis</name>
    <dbReference type="NCBI Taxonomy" id="2218256"/>
    <lineage>
        <taxon>Bacteria</taxon>
        <taxon>Pseudomonadati</taxon>
        <taxon>Acidobacteriota</taxon>
        <taxon>Terriglobia</taxon>
        <taxon>Terriglobales</taxon>
        <taxon>Acidobacteriaceae</taxon>
        <taxon>Acidicapsa</taxon>
    </lineage>
</organism>
<dbReference type="RefSeq" id="WP_263341510.1">
    <property type="nucleotide sequence ID" value="NZ_JAGSYH010000007.1"/>
</dbReference>
<evidence type="ECO:0000313" key="3">
    <source>
        <dbReference type="EMBL" id="MFC5863257.1"/>
    </source>
</evidence>
<dbReference type="Proteomes" id="UP001596091">
    <property type="component" value="Unassembled WGS sequence"/>
</dbReference>
<evidence type="ECO:0008006" key="5">
    <source>
        <dbReference type="Google" id="ProtNLM"/>
    </source>
</evidence>
<evidence type="ECO:0000313" key="4">
    <source>
        <dbReference type="Proteomes" id="UP001596091"/>
    </source>
</evidence>
<evidence type="ECO:0000256" key="2">
    <source>
        <dbReference type="SAM" id="SignalP"/>
    </source>
</evidence>
<sequence>MVIRTFPIASMIVCASLSMAGVAMAQQSGQSGSGQQGQYQGVSTPPGDAITTTDDTPQPLPKPSPAKPVTLAPAPEPPPQPAATDYQPAQPMPDQPTVTTRTAYSDPDGDIVHPLAAPPGEILEGATIRVRLIDRISSTESQRNQPFRGKVATDVLEGGKVLIPAGSEIEGRIATVSSGDHLGGHGSFRLQPEAVVLPDGTRYQLRAEVTGTPGSKTRVGSEGTINAGSRAKKDGIEYGAVVGTGAVTGAVVGGPVGALVGSGIGAGVVTTHLLVDHPQATLEPGAVVLFTLTQPLNLMPQTAQQ</sequence>
<dbReference type="Gene3D" id="2.40.128.260">
    <property type="entry name" value="Type IV secretion system, VirB10/TraB/TrbI"/>
    <property type="match status" value="1"/>
</dbReference>
<reference evidence="4" key="1">
    <citation type="journal article" date="2019" name="Int. J. Syst. Evol. Microbiol.">
        <title>The Global Catalogue of Microorganisms (GCM) 10K type strain sequencing project: providing services to taxonomists for standard genome sequencing and annotation.</title>
        <authorList>
            <consortium name="The Broad Institute Genomics Platform"/>
            <consortium name="The Broad Institute Genome Sequencing Center for Infectious Disease"/>
            <person name="Wu L."/>
            <person name="Ma J."/>
        </authorList>
    </citation>
    <scope>NUCLEOTIDE SEQUENCE [LARGE SCALE GENOMIC DNA]</scope>
    <source>
        <strain evidence="4">JCM 4087</strain>
    </source>
</reference>
<evidence type="ECO:0000256" key="1">
    <source>
        <dbReference type="SAM" id="MobiDB-lite"/>
    </source>
</evidence>
<dbReference type="InterPro" id="IPR042217">
    <property type="entry name" value="T4SS_VirB10/TrbI"/>
</dbReference>
<dbReference type="EMBL" id="JBHSPH010000004">
    <property type="protein sequence ID" value="MFC5863257.1"/>
    <property type="molecule type" value="Genomic_DNA"/>
</dbReference>